<evidence type="ECO:0000256" key="2">
    <source>
        <dbReference type="SAM" id="MobiDB-lite"/>
    </source>
</evidence>
<proteinExistence type="predicted"/>
<dbReference type="AlphaFoldDB" id="A0A485LD35"/>
<dbReference type="EMBL" id="CAADRA010006436">
    <property type="protein sequence ID" value="VFT95576.1"/>
    <property type="molecule type" value="Genomic_DNA"/>
</dbReference>
<feature type="compositionally biased region" description="Polar residues" evidence="2">
    <location>
        <begin position="132"/>
        <end position="146"/>
    </location>
</feature>
<feature type="region of interest" description="Disordered" evidence="2">
    <location>
        <begin position="86"/>
        <end position="106"/>
    </location>
</feature>
<sequence>MPKEFDVATAGHHGDDELRMAARAGLILLEKNAALEVDVEMLSTEIHRYEVQHRELAMEVQTLRDQRKAAVMEVQSALKEVKTLQTQLNHERSKGHAAEQAHAAQVRTLTSELHQLKASSKVEANPEEENQLDSQNGSEAGESLTSGDDEDPRIAALLQENDDLQTQVNQVLAEMSQLQVEWSHSTYASNQRIQALEHDMHKLMRENKMLKEEQVEERELIESLRTMVQTYKKIADARPFSQDAGADSDSSDDMEGSAAVSSMHEDVMQANAALQNRVKELEAELEALHLPPTSPEVEAHIHHLEEQLVVAREMLKHTKQQWIAAVTAKKEAQSCAVAAHEEMARLQEALHAQTTHHMCHPALKVDENDNVDWMDDTVEHPAPPGDLHSPLIAHLLQHWTSDKTKWDSLSQWLQGAIHGRPTHSTVRFDRLSSEVSAGFIQLLVPLLREAHGVHVKVKRRTSTHVLSDLLLSVDMHEPVHVAGRDTLFLVS</sequence>
<feature type="compositionally biased region" description="Basic and acidic residues" evidence="2">
    <location>
        <begin position="89"/>
        <end position="99"/>
    </location>
</feature>
<evidence type="ECO:0000313" key="3">
    <source>
        <dbReference type="EMBL" id="KAF0689731.1"/>
    </source>
</evidence>
<evidence type="ECO:0000256" key="1">
    <source>
        <dbReference type="SAM" id="Coils"/>
    </source>
</evidence>
<keyword evidence="5" id="KW-1185">Reference proteome</keyword>
<evidence type="ECO:0000313" key="5">
    <source>
        <dbReference type="Proteomes" id="UP000332933"/>
    </source>
</evidence>
<feature type="coiled-coil region" evidence="1">
    <location>
        <begin position="154"/>
        <end position="220"/>
    </location>
</feature>
<keyword evidence="1" id="KW-0175">Coiled coil</keyword>
<feature type="region of interest" description="Disordered" evidence="2">
    <location>
        <begin position="118"/>
        <end position="149"/>
    </location>
</feature>
<dbReference type="EMBL" id="VJMH01006415">
    <property type="protein sequence ID" value="KAF0689731.1"/>
    <property type="molecule type" value="Genomic_DNA"/>
</dbReference>
<feature type="coiled-coil region" evidence="1">
    <location>
        <begin position="264"/>
        <end position="321"/>
    </location>
</feature>
<reference evidence="4 5" key="1">
    <citation type="submission" date="2019-03" db="EMBL/GenBank/DDBJ databases">
        <authorList>
            <person name="Gaulin E."/>
            <person name="Dumas B."/>
        </authorList>
    </citation>
    <scope>NUCLEOTIDE SEQUENCE [LARGE SCALE GENOMIC DNA]</scope>
    <source>
        <strain evidence="4">CBS 568.67</strain>
    </source>
</reference>
<name>A0A485LD35_9STRA</name>
<accession>A0A485LD35</accession>
<dbReference type="OrthoDB" id="71197at2759"/>
<gene>
    <name evidence="4" type="primary">Aste57867_18842</name>
    <name evidence="3" type="ORF">As57867_018778</name>
    <name evidence="4" type="ORF">ASTE57867_18842</name>
</gene>
<protein>
    <submittedName>
        <fullName evidence="4">Aste57867_18842 protein</fullName>
    </submittedName>
</protein>
<evidence type="ECO:0000313" key="4">
    <source>
        <dbReference type="EMBL" id="VFT95576.1"/>
    </source>
</evidence>
<dbReference type="Proteomes" id="UP000332933">
    <property type="component" value="Unassembled WGS sequence"/>
</dbReference>
<reference evidence="3" key="2">
    <citation type="submission" date="2019-06" db="EMBL/GenBank/DDBJ databases">
        <title>Genomics analysis of Aphanomyces spp. identifies a new class of oomycete effector associated with host adaptation.</title>
        <authorList>
            <person name="Gaulin E."/>
        </authorList>
    </citation>
    <scope>NUCLEOTIDE SEQUENCE</scope>
    <source>
        <strain evidence="3">CBS 578.67</strain>
    </source>
</reference>
<feature type="region of interest" description="Disordered" evidence="2">
    <location>
        <begin position="239"/>
        <end position="262"/>
    </location>
</feature>
<organism evidence="4 5">
    <name type="scientific">Aphanomyces stellatus</name>
    <dbReference type="NCBI Taxonomy" id="120398"/>
    <lineage>
        <taxon>Eukaryota</taxon>
        <taxon>Sar</taxon>
        <taxon>Stramenopiles</taxon>
        <taxon>Oomycota</taxon>
        <taxon>Saprolegniomycetes</taxon>
        <taxon>Saprolegniales</taxon>
        <taxon>Verrucalvaceae</taxon>
        <taxon>Aphanomyces</taxon>
    </lineage>
</organism>